<dbReference type="Gene3D" id="1.10.10.60">
    <property type="entry name" value="Homeodomain-like"/>
    <property type="match status" value="1"/>
</dbReference>
<organism evidence="8 9">
    <name type="scientific">Brevibacillus parabrevis</name>
    <dbReference type="NCBI Taxonomy" id="54914"/>
    <lineage>
        <taxon>Bacteria</taxon>
        <taxon>Bacillati</taxon>
        <taxon>Bacillota</taxon>
        <taxon>Bacilli</taxon>
        <taxon>Bacillales</taxon>
        <taxon>Paenibacillaceae</taxon>
        <taxon>Brevibacillus</taxon>
    </lineage>
</organism>
<dbReference type="InterPro" id="IPR025943">
    <property type="entry name" value="Sigma_54_int_dom_ATP-bd_2"/>
</dbReference>
<evidence type="ECO:0000313" key="9">
    <source>
        <dbReference type="Proteomes" id="UP000316882"/>
    </source>
</evidence>
<evidence type="ECO:0000256" key="4">
    <source>
        <dbReference type="ARBA" id="ARBA00023125"/>
    </source>
</evidence>
<keyword evidence="1" id="KW-0547">Nucleotide-binding</keyword>
<dbReference type="NCBIfam" id="TIGR00229">
    <property type="entry name" value="sensory_box"/>
    <property type="match status" value="1"/>
</dbReference>
<dbReference type="InterPro" id="IPR002078">
    <property type="entry name" value="Sigma_54_int"/>
</dbReference>
<name>A0A4Y3PBQ8_BREPA</name>
<dbReference type="InterPro" id="IPR002197">
    <property type="entry name" value="HTH_Fis"/>
</dbReference>
<evidence type="ECO:0000259" key="7">
    <source>
        <dbReference type="PROSITE" id="PS50112"/>
    </source>
</evidence>
<keyword evidence="9" id="KW-1185">Reference proteome</keyword>
<dbReference type="GO" id="GO:0006355">
    <property type="term" value="P:regulation of DNA-templated transcription"/>
    <property type="evidence" value="ECO:0007669"/>
    <property type="project" value="InterPro"/>
</dbReference>
<dbReference type="Pfam" id="PF00158">
    <property type="entry name" value="Sigma54_activat"/>
    <property type="match status" value="1"/>
</dbReference>
<dbReference type="InterPro" id="IPR000014">
    <property type="entry name" value="PAS"/>
</dbReference>
<evidence type="ECO:0000256" key="3">
    <source>
        <dbReference type="ARBA" id="ARBA00023015"/>
    </source>
</evidence>
<dbReference type="Gene3D" id="1.10.8.60">
    <property type="match status" value="1"/>
</dbReference>
<dbReference type="CDD" id="cd00130">
    <property type="entry name" value="PAS"/>
    <property type="match status" value="1"/>
</dbReference>
<dbReference type="Gene3D" id="3.30.450.20">
    <property type="entry name" value="PAS domain"/>
    <property type="match status" value="1"/>
</dbReference>
<dbReference type="SUPFAM" id="SSF55785">
    <property type="entry name" value="PYP-like sensor domain (PAS domain)"/>
    <property type="match status" value="1"/>
</dbReference>
<dbReference type="Pfam" id="PF00989">
    <property type="entry name" value="PAS"/>
    <property type="match status" value="1"/>
</dbReference>
<gene>
    <name evidence="8" type="ORF">BPA01_14120</name>
</gene>
<dbReference type="PROSITE" id="PS00688">
    <property type="entry name" value="SIGMA54_INTERACT_3"/>
    <property type="match status" value="1"/>
</dbReference>
<dbReference type="GO" id="GO:0043565">
    <property type="term" value="F:sequence-specific DNA binding"/>
    <property type="evidence" value="ECO:0007669"/>
    <property type="project" value="InterPro"/>
</dbReference>
<keyword evidence="3" id="KW-0805">Transcription regulation</keyword>
<dbReference type="PROSITE" id="PS50045">
    <property type="entry name" value="SIGMA54_INTERACT_4"/>
    <property type="match status" value="1"/>
</dbReference>
<dbReference type="InterPro" id="IPR025944">
    <property type="entry name" value="Sigma_54_int_dom_CS"/>
</dbReference>
<dbReference type="InterPro" id="IPR025662">
    <property type="entry name" value="Sigma_54_int_dom_ATP-bd_1"/>
</dbReference>
<dbReference type="InterPro" id="IPR013767">
    <property type="entry name" value="PAS_fold"/>
</dbReference>
<dbReference type="Proteomes" id="UP000316882">
    <property type="component" value="Unassembled WGS sequence"/>
</dbReference>
<dbReference type="InterPro" id="IPR035965">
    <property type="entry name" value="PAS-like_dom_sf"/>
</dbReference>
<dbReference type="Pfam" id="PF02954">
    <property type="entry name" value="HTH_8"/>
    <property type="match status" value="1"/>
</dbReference>
<dbReference type="PROSITE" id="PS50112">
    <property type="entry name" value="PAS"/>
    <property type="match status" value="1"/>
</dbReference>
<dbReference type="SUPFAM" id="SSF46689">
    <property type="entry name" value="Homeodomain-like"/>
    <property type="match status" value="1"/>
</dbReference>
<evidence type="ECO:0000256" key="5">
    <source>
        <dbReference type="ARBA" id="ARBA00023163"/>
    </source>
</evidence>
<evidence type="ECO:0000259" key="6">
    <source>
        <dbReference type="PROSITE" id="PS50045"/>
    </source>
</evidence>
<dbReference type="FunFam" id="3.40.50.300:FF:000006">
    <property type="entry name" value="DNA-binding transcriptional regulator NtrC"/>
    <property type="match status" value="1"/>
</dbReference>
<dbReference type="SMART" id="SM00382">
    <property type="entry name" value="AAA"/>
    <property type="match status" value="1"/>
</dbReference>
<dbReference type="PRINTS" id="PR01590">
    <property type="entry name" value="HTHFIS"/>
</dbReference>
<dbReference type="Pfam" id="PF25601">
    <property type="entry name" value="AAA_lid_14"/>
    <property type="match status" value="1"/>
</dbReference>
<accession>A0A4Y3PBQ8</accession>
<dbReference type="InterPro" id="IPR003593">
    <property type="entry name" value="AAA+_ATPase"/>
</dbReference>
<reference evidence="8 9" key="1">
    <citation type="submission" date="2019-06" db="EMBL/GenBank/DDBJ databases">
        <title>Whole genome shotgun sequence of Brevibacillus parabrevis NBRC 12334.</title>
        <authorList>
            <person name="Hosoyama A."/>
            <person name="Uohara A."/>
            <person name="Ohji S."/>
            <person name="Ichikawa N."/>
        </authorList>
    </citation>
    <scope>NUCLEOTIDE SEQUENCE [LARGE SCALE GENOMIC DNA]</scope>
    <source>
        <strain evidence="8 9">NBRC 12334</strain>
    </source>
</reference>
<dbReference type="CDD" id="cd00009">
    <property type="entry name" value="AAA"/>
    <property type="match status" value="1"/>
</dbReference>
<dbReference type="SUPFAM" id="SSF52540">
    <property type="entry name" value="P-loop containing nucleoside triphosphate hydrolases"/>
    <property type="match status" value="1"/>
</dbReference>
<dbReference type="PROSITE" id="PS00676">
    <property type="entry name" value="SIGMA54_INTERACT_2"/>
    <property type="match status" value="1"/>
</dbReference>
<dbReference type="InterPro" id="IPR027417">
    <property type="entry name" value="P-loop_NTPase"/>
</dbReference>
<dbReference type="RefSeq" id="WP_122964183.1">
    <property type="nucleotide sequence ID" value="NZ_BJMH01000005.1"/>
</dbReference>
<dbReference type="PROSITE" id="PS00675">
    <property type="entry name" value="SIGMA54_INTERACT_1"/>
    <property type="match status" value="1"/>
</dbReference>
<dbReference type="GO" id="GO:0005524">
    <property type="term" value="F:ATP binding"/>
    <property type="evidence" value="ECO:0007669"/>
    <property type="project" value="UniProtKB-KW"/>
</dbReference>
<keyword evidence="2" id="KW-0067">ATP-binding</keyword>
<evidence type="ECO:0000256" key="2">
    <source>
        <dbReference type="ARBA" id="ARBA00022840"/>
    </source>
</evidence>
<evidence type="ECO:0000256" key="1">
    <source>
        <dbReference type="ARBA" id="ARBA00022741"/>
    </source>
</evidence>
<sequence length="492" mass="55137">MDGLIESGSELIWEKYKEAEKRIQELENSIEWFKVCFDTAYEGITIVDEHGYIRMMNDAYCRFISVRKEDVIGRYVEEVIENTRLPVVLQTGIPERNQAHRLLGQDMVVHRIPIWKENRVIGAVGMLIFEGVSELYQIFDRMQVLHENIGDSRIVIEAPRPKSNKVTFDQIIGESEAIAEAKKVARRAAQTSATILLNGESGVGKELFAKAIHSLSPFQNGPLVIVNCASIPENLLESELFGYEEGAFTGSKKDGKPGKFELANKGTLFLDEIGDMPLHMQAKILRVLQEREVERVGGVKSIPVDFRLVAATHHSLEDRVREGTFRKDLYYRLNVIPLVIPPLAQRRTDIPLLIAAQLQALSKKNNMPPKDIDKEAMSLLINYDWPGNIRELVNTVERLVTLSEDHRIRTSDLPAVFFGGTGFAEAVLPQRDRQAGTPLSQADGGGAEGALAEKKRILEALHEVKGNKSKAAKKLGISRATLYNKLSKYQIS</sequence>
<evidence type="ECO:0000313" key="8">
    <source>
        <dbReference type="EMBL" id="GEB31832.1"/>
    </source>
</evidence>
<proteinExistence type="predicted"/>
<dbReference type="InterPro" id="IPR058031">
    <property type="entry name" value="AAA_lid_NorR"/>
</dbReference>
<protein>
    <submittedName>
        <fullName evidence="8">Sigma-54-dependent Fis family transcriptional regulator</fullName>
    </submittedName>
</protein>
<dbReference type="PANTHER" id="PTHR32071:SF57">
    <property type="entry name" value="C4-DICARBOXYLATE TRANSPORT TRANSCRIPTIONAL REGULATORY PROTEIN DCTD"/>
    <property type="match status" value="1"/>
</dbReference>
<dbReference type="AlphaFoldDB" id="A0A4Y3PBQ8"/>
<dbReference type="InterPro" id="IPR009057">
    <property type="entry name" value="Homeodomain-like_sf"/>
</dbReference>
<dbReference type="PANTHER" id="PTHR32071">
    <property type="entry name" value="TRANSCRIPTIONAL REGULATORY PROTEIN"/>
    <property type="match status" value="1"/>
</dbReference>
<keyword evidence="5" id="KW-0804">Transcription</keyword>
<dbReference type="Gene3D" id="3.40.50.300">
    <property type="entry name" value="P-loop containing nucleotide triphosphate hydrolases"/>
    <property type="match status" value="1"/>
</dbReference>
<comment type="caution">
    <text evidence="8">The sequence shown here is derived from an EMBL/GenBank/DDBJ whole genome shotgun (WGS) entry which is preliminary data.</text>
</comment>
<dbReference type="SMART" id="SM00091">
    <property type="entry name" value="PAS"/>
    <property type="match status" value="1"/>
</dbReference>
<feature type="domain" description="PAS" evidence="7">
    <location>
        <begin position="29"/>
        <end position="74"/>
    </location>
</feature>
<keyword evidence="4" id="KW-0238">DNA-binding</keyword>
<dbReference type="EMBL" id="BJMH01000005">
    <property type="protein sequence ID" value="GEB31832.1"/>
    <property type="molecule type" value="Genomic_DNA"/>
</dbReference>
<dbReference type="STRING" id="54914.AV540_21580"/>
<feature type="domain" description="Sigma-54 factor interaction" evidence="6">
    <location>
        <begin position="171"/>
        <end position="401"/>
    </location>
</feature>